<gene>
    <name evidence="2" type="ORF">GCM10023186_27370</name>
</gene>
<evidence type="ECO:0000313" key="3">
    <source>
        <dbReference type="Proteomes" id="UP001500454"/>
    </source>
</evidence>
<evidence type="ECO:0000259" key="1">
    <source>
        <dbReference type="PROSITE" id="PS51186"/>
    </source>
</evidence>
<dbReference type="CDD" id="cd04301">
    <property type="entry name" value="NAT_SF"/>
    <property type="match status" value="1"/>
</dbReference>
<dbReference type="Pfam" id="PF13673">
    <property type="entry name" value="Acetyltransf_10"/>
    <property type="match status" value="1"/>
</dbReference>
<feature type="domain" description="N-acetyltransferase" evidence="1">
    <location>
        <begin position="17"/>
        <end position="158"/>
    </location>
</feature>
<proteinExistence type="predicted"/>
<dbReference type="InterPro" id="IPR016181">
    <property type="entry name" value="Acyl_CoA_acyltransferase"/>
</dbReference>
<accession>A0ABP8J4T6</accession>
<dbReference type="InterPro" id="IPR000182">
    <property type="entry name" value="GNAT_dom"/>
</dbReference>
<dbReference type="SUPFAM" id="SSF55729">
    <property type="entry name" value="Acyl-CoA N-acyltransferases (Nat)"/>
    <property type="match status" value="1"/>
</dbReference>
<dbReference type="Proteomes" id="UP001500454">
    <property type="component" value="Unassembled WGS sequence"/>
</dbReference>
<evidence type="ECO:0000313" key="2">
    <source>
        <dbReference type="EMBL" id="GAA4384715.1"/>
    </source>
</evidence>
<dbReference type="PROSITE" id="PS51186">
    <property type="entry name" value="GNAT"/>
    <property type="match status" value="1"/>
</dbReference>
<protein>
    <submittedName>
        <fullName evidence="2">GNAT family N-acetyltransferase</fullName>
    </submittedName>
</protein>
<keyword evidence="3" id="KW-1185">Reference proteome</keyword>
<organism evidence="2 3">
    <name type="scientific">Hymenobacter koreensis</name>
    <dbReference type="NCBI Taxonomy" id="1084523"/>
    <lineage>
        <taxon>Bacteria</taxon>
        <taxon>Pseudomonadati</taxon>
        <taxon>Bacteroidota</taxon>
        <taxon>Cytophagia</taxon>
        <taxon>Cytophagales</taxon>
        <taxon>Hymenobacteraceae</taxon>
        <taxon>Hymenobacter</taxon>
    </lineage>
</organism>
<dbReference type="Gene3D" id="3.40.630.30">
    <property type="match status" value="1"/>
</dbReference>
<reference evidence="3" key="1">
    <citation type="journal article" date="2019" name="Int. J. Syst. Evol. Microbiol.">
        <title>The Global Catalogue of Microorganisms (GCM) 10K type strain sequencing project: providing services to taxonomists for standard genome sequencing and annotation.</title>
        <authorList>
            <consortium name="The Broad Institute Genomics Platform"/>
            <consortium name="The Broad Institute Genome Sequencing Center for Infectious Disease"/>
            <person name="Wu L."/>
            <person name="Ma J."/>
        </authorList>
    </citation>
    <scope>NUCLEOTIDE SEQUENCE [LARGE SCALE GENOMIC DNA]</scope>
    <source>
        <strain evidence="3">JCM 17924</strain>
    </source>
</reference>
<comment type="caution">
    <text evidence="2">The sequence shown here is derived from an EMBL/GenBank/DDBJ whole genome shotgun (WGS) entry which is preliminary data.</text>
</comment>
<sequence>MPTYPYSVPVTLTWTCKPFDHLALSELYALLQLRSEVFVVEQTCPFQDIDGQDQPALHLLGHTPAGELAAYARLFGPGQCYDEVSIGRVVVSPKYRRYGLGQALMREAIAACEQQYGPQPIKIGAQQYLTRFYQGFGFEQCSDMYLEDGIPHIYMRRA</sequence>
<name>A0ABP8J4T6_9BACT</name>
<dbReference type="EMBL" id="BAABHA010000008">
    <property type="protein sequence ID" value="GAA4384715.1"/>
    <property type="molecule type" value="Genomic_DNA"/>
</dbReference>